<dbReference type="EMBL" id="SHNO01000001">
    <property type="protein sequence ID" value="MCX2978703.1"/>
    <property type="molecule type" value="Genomic_DNA"/>
</dbReference>
<dbReference type="Proteomes" id="UP001143304">
    <property type="component" value="Unassembled WGS sequence"/>
</dbReference>
<name>A0ABT3T8T8_9GAMM</name>
<gene>
    <name evidence="1" type="ORF">EYC82_15155</name>
</gene>
<dbReference type="RefSeq" id="WP_279250398.1">
    <property type="nucleotide sequence ID" value="NZ_SHNO01000001.1"/>
</dbReference>
<evidence type="ECO:0000313" key="1">
    <source>
        <dbReference type="EMBL" id="MCX2978703.1"/>
    </source>
</evidence>
<organism evidence="1 2">
    <name type="scientific">Candidatus Marimicrobium litorale</name>
    <dbReference type="NCBI Taxonomy" id="2518991"/>
    <lineage>
        <taxon>Bacteria</taxon>
        <taxon>Pseudomonadati</taxon>
        <taxon>Pseudomonadota</taxon>
        <taxon>Gammaproteobacteria</taxon>
        <taxon>Cellvibrionales</taxon>
        <taxon>Halieaceae</taxon>
        <taxon>Marimicrobium</taxon>
    </lineage>
</organism>
<comment type="caution">
    <text evidence="1">The sequence shown here is derived from an EMBL/GenBank/DDBJ whole genome shotgun (WGS) entry which is preliminary data.</text>
</comment>
<proteinExistence type="predicted"/>
<keyword evidence="2" id="KW-1185">Reference proteome</keyword>
<sequence>MDDIDTVVKDMSAVIADLVIYLESSGQSEAYAFFTQVQGQLKQVDGEDQLLEVFLLLSMTAFQGFCMDPFATMMADRVLDHAQQVAHTFSADDDIVH</sequence>
<reference evidence="1" key="1">
    <citation type="submission" date="2019-02" db="EMBL/GenBank/DDBJ databases">
        <authorList>
            <person name="Li S.-H."/>
        </authorList>
    </citation>
    <scope>NUCLEOTIDE SEQUENCE</scope>
    <source>
        <strain evidence="1">IMCC11814</strain>
    </source>
</reference>
<accession>A0ABT3T8T8</accession>
<evidence type="ECO:0000313" key="2">
    <source>
        <dbReference type="Proteomes" id="UP001143304"/>
    </source>
</evidence>
<protein>
    <submittedName>
        <fullName evidence="1">Uncharacterized protein</fullName>
    </submittedName>
</protein>